<dbReference type="EMBL" id="JACBGI020000004">
    <property type="protein sequence ID" value="MBF6057432.1"/>
    <property type="molecule type" value="Genomic_DNA"/>
</dbReference>
<sequence length="199" mass="22634">MLRRQFIVAAIAGAFVTTAFAGPIEDKLKLPEKKFTEVHHYLSPQQTYDAKMKDPKNVLLVDIRTPYELQFVGYAPLIDGNVPYITYDYSDWDDKKKEYKRMFNSGFVGQVEDLMKKTGIDHGKNTKIIFMCRSGDRSARATDIMSKNGYSNVWSAYQGFEGDKAKSGATKGQRTVNGWKNAGLPWTYKLDKNKAAFIF</sequence>
<feature type="domain" description="Rhodanese" evidence="2">
    <location>
        <begin position="54"/>
        <end position="172"/>
    </location>
</feature>
<name>A0ABS0BUB7_9GAMM</name>
<reference evidence="3 4" key="1">
    <citation type="submission" date="2020-06" db="EMBL/GenBank/DDBJ databases">
        <authorList>
            <person name="Scott K."/>
        </authorList>
    </citation>
    <scope>NUCLEOTIDE SEQUENCE [LARGE SCALE GENOMIC DNA]</scope>
    <source>
        <strain evidence="3 4">HH1</strain>
    </source>
</reference>
<dbReference type="InterPro" id="IPR036873">
    <property type="entry name" value="Rhodanese-like_dom_sf"/>
</dbReference>
<dbReference type="SUPFAM" id="SSF52821">
    <property type="entry name" value="Rhodanese/Cell cycle control phosphatase"/>
    <property type="match status" value="1"/>
</dbReference>
<evidence type="ECO:0000259" key="2">
    <source>
        <dbReference type="PROSITE" id="PS50206"/>
    </source>
</evidence>
<accession>A0ABS0BUB7</accession>
<feature type="signal peptide" evidence="1">
    <location>
        <begin position="1"/>
        <end position="21"/>
    </location>
</feature>
<dbReference type="InterPro" id="IPR001763">
    <property type="entry name" value="Rhodanese-like_dom"/>
</dbReference>
<reference evidence="3 4" key="2">
    <citation type="submission" date="2020-11" db="EMBL/GenBank/DDBJ databases">
        <title>Sulfur oxidizing isolate from Hospital Hole Sinkhole.</title>
        <authorList>
            <person name="Scott K.M."/>
        </authorList>
    </citation>
    <scope>NUCLEOTIDE SEQUENCE [LARGE SCALE GENOMIC DNA]</scope>
    <source>
        <strain evidence="3 4">HH1</strain>
    </source>
</reference>
<comment type="caution">
    <text evidence="3">The sequence shown here is derived from an EMBL/GenBank/DDBJ whole genome shotgun (WGS) entry which is preliminary data.</text>
</comment>
<evidence type="ECO:0000313" key="4">
    <source>
        <dbReference type="Proteomes" id="UP001193680"/>
    </source>
</evidence>
<proteinExistence type="predicted"/>
<evidence type="ECO:0000313" key="3">
    <source>
        <dbReference type="EMBL" id="MBF6057432.1"/>
    </source>
</evidence>
<dbReference type="Gene3D" id="3.40.250.10">
    <property type="entry name" value="Rhodanese-like domain"/>
    <property type="match status" value="1"/>
</dbReference>
<dbReference type="Pfam" id="PF00581">
    <property type="entry name" value="Rhodanese"/>
    <property type="match status" value="1"/>
</dbReference>
<keyword evidence="1" id="KW-0732">Signal</keyword>
<keyword evidence="4" id="KW-1185">Reference proteome</keyword>
<organism evidence="3 4">
    <name type="scientific">Thiomicrorhabdus heinhorstiae</name>
    <dbReference type="NCBI Taxonomy" id="2748010"/>
    <lineage>
        <taxon>Bacteria</taxon>
        <taxon>Pseudomonadati</taxon>
        <taxon>Pseudomonadota</taxon>
        <taxon>Gammaproteobacteria</taxon>
        <taxon>Thiotrichales</taxon>
        <taxon>Piscirickettsiaceae</taxon>
        <taxon>Thiomicrorhabdus</taxon>
    </lineage>
</organism>
<dbReference type="RefSeq" id="WP_185977584.1">
    <property type="nucleotide sequence ID" value="NZ_JACBGI020000004.1"/>
</dbReference>
<protein>
    <submittedName>
        <fullName evidence="3">Sulfurtransferase</fullName>
    </submittedName>
</protein>
<dbReference type="Proteomes" id="UP001193680">
    <property type="component" value="Unassembled WGS sequence"/>
</dbReference>
<dbReference type="PROSITE" id="PS50206">
    <property type="entry name" value="RHODANESE_3"/>
    <property type="match status" value="1"/>
</dbReference>
<gene>
    <name evidence="3" type="ORF">H8792_003675</name>
</gene>
<evidence type="ECO:0000256" key="1">
    <source>
        <dbReference type="SAM" id="SignalP"/>
    </source>
</evidence>
<feature type="chain" id="PRO_5046935531" evidence="1">
    <location>
        <begin position="22"/>
        <end position="199"/>
    </location>
</feature>